<dbReference type="InterPro" id="IPR023395">
    <property type="entry name" value="MCP_dom_sf"/>
</dbReference>
<dbReference type="Proteomes" id="UP001150538">
    <property type="component" value="Unassembled WGS sequence"/>
</dbReference>
<dbReference type="InterPro" id="IPR002067">
    <property type="entry name" value="MCP"/>
</dbReference>
<evidence type="ECO:0000256" key="3">
    <source>
        <dbReference type="ARBA" id="ARBA00022448"/>
    </source>
</evidence>
<sequence>MKQESITRTAKINEELSRVHHHKTPTPFWFGGVSSMAAACFTHPLDLIKVHLQTNKGRSRKSAISTVRSIVRNYGVFGLYNGLSAALLRNGTYTMTRFGVYDLCKAKLDPINGDLSLFQATLSGIIAGVAGGIAGNPADIINVRMQHDISLPPSQQRNYRNAFHGLYTMLKEEGPKSLTHGLAPNLVRAILATVSQLGTYDVLKKILMRSLYCKDNFKTHLVASLGTGLIATTVCSPADVLKSRAMSYKHKSGKAAPSIFKTCVAMIRSEGWRSLFKGWTPAYVRLCPQLSITFVIYEQLKIWNARNNSKA</sequence>
<dbReference type="Pfam" id="PF00153">
    <property type="entry name" value="Mito_carr"/>
    <property type="match status" value="3"/>
</dbReference>
<dbReference type="PANTHER" id="PTHR45618">
    <property type="entry name" value="MITOCHONDRIAL DICARBOXYLATE CARRIER-RELATED"/>
    <property type="match status" value="1"/>
</dbReference>
<keyword evidence="3 10" id="KW-0813">Transport</keyword>
<evidence type="ECO:0000256" key="6">
    <source>
        <dbReference type="ARBA" id="ARBA00022989"/>
    </source>
</evidence>
<name>A0A9W8A3R3_9FUNG</name>
<reference evidence="11" key="1">
    <citation type="submission" date="2022-07" db="EMBL/GenBank/DDBJ databases">
        <title>Phylogenomic reconstructions and comparative analyses of Kickxellomycotina fungi.</title>
        <authorList>
            <person name="Reynolds N.K."/>
            <person name="Stajich J.E."/>
            <person name="Barry K."/>
            <person name="Grigoriev I.V."/>
            <person name="Crous P."/>
            <person name="Smith M.E."/>
        </authorList>
    </citation>
    <scope>NUCLEOTIDE SEQUENCE</scope>
    <source>
        <strain evidence="11">NBRC 100468</strain>
    </source>
</reference>
<evidence type="ECO:0000313" key="11">
    <source>
        <dbReference type="EMBL" id="KAJ1922215.1"/>
    </source>
</evidence>
<keyword evidence="4 9" id="KW-0812">Transmembrane</keyword>
<evidence type="ECO:0000313" key="12">
    <source>
        <dbReference type="Proteomes" id="UP001150538"/>
    </source>
</evidence>
<dbReference type="EMBL" id="JANBPU010000001">
    <property type="protein sequence ID" value="KAJ1922215.1"/>
    <property type="molecule type" value="Genomic_DNA"/>
</dbReference>
<keyword evidence="7" id="KW-0496">Mitochondrion</keyword>
<proteinExistence type="inferred from homology"/>
<evidence type="ECO:0000256" key="2">
    <source>
        <dbReference type="ARBA" id="ARBA00006375"/>
    </source>
</evidence>
<keyword evidence="8 9" id="KW-0472">Membrane</keyword>
<dbReference type="InterPro" id="IPR018108">
    <property type="entry name" value="MCP_transmembrane"/>
</dbReference>
<protein>
    <submittedName>
        <fullName evidence="11">Mitochondrial dicarboxylate transporter</fullName>
    </submittedName>
</protein>
<dbReference type="PRINTS" id="PR00784">
    <property type="entry name" value="MTUNCOUPLING"/>
</dbReference>
<comment type="similarity">
    <text evidence="2 10">Belongs to the mitochondrial carrier (TC 2.A.29) family.</text>
</comment>
<comment type="subcellular location">
    <subcellularLocation>
        <location evidence="1">Mitochondrion membrane</location>
        <topology evidence="1">Multi-pass membrane protein</topology>
    </subcellularLocation>
</comment>
<dbReference type="GO" id="GO:0031966">
    <property type="term" value="C:mitochondrial membrane"/>
    <property type="evidence" value="ECO:0007669"/>
    <property type="project" value="UniProtKB-SubCell"/>
</dbReference>
<dbReference type="AlphaFoldDB" id="A0A9W8A3R3"/>
<dbReference type="GO" id="GO:0055085">
    <property type="term" value="P:transmembrane transport"/>
    <property type="evidence" value="ECO:0007669"/>
    <property type="project" value="InterPro"/>
</dbReference>
<evidence type="ECO:0000256" key="9">
    <source>
        <dbReference type="PROSITE-ProRule" id="PRU00282"/>
    </source>
</evidence>
<accession>A0A9W8A3R3</accession>
<gene>
    <name evidence="11" type="primary">DIC1</name>
    <name evidence="11" type="ORF">H4219_000077</name>
</gene>
<evidence type="ECO:0000256" key="1">
    <source>
        <dbReference type="ARBA" id="ARBA00004225"/>
    </source>
</evidence>
<evidence type="ECO:0000256" key="4">
    <source>
        <dbReference type="ARBA" id="ARBA00022692"/>
    </source>
</evidence>
<dbReference type="PROSITE" id="PS50920">
    <property type="entry name" value="SOLCAR"/>
    <property type="match status" value="3"/>
</dbReference>
<dbReference type="Gene3D" id="1.50.40.10">
    <property type="entry name" value="Mitochondrial carrier domain"/>
    <property type="match status" value="1"/>
</dbReference>
<keyword evidence="12" id="KW-1185">Reference proteome</keyword>
<feature type="repeat" description="Solcar" evidence="9">
    <location>
        <begin position="215"/>
        <end position="303"/>
    </location>
</feature>
<keyword evidence="6" id="KW-1133">Transmembrane helix</keyword>
<feature type="repeat" description="Solcar" evidence="9">
    <location>
        <begin position="115"/>
        <end position="206"/>
    </location>
</feature>
<dbReference type="InterPro" id="IPR050391">
    <property type="entry name" value="Mito_Metabolite_Transporter"/>
</dbReference>
<feature type="repeat" description="Solcar" evidence="9">
    <location>
        <begin position="26"/>
        <end position="107"/>
    </location>
</feature>
<organism evidence="11 12">
    <name type="scientific">Mycoemilia scoparia</name>
    <dbReference type="NCBI Taxonomy" id="417184"/>
    <lineage>
        <taxon>Eukaryota</taxon>
        <taxon>Fungi</taxon>
        <taxon>Fungi incertae sedis</taxon>
        <taxon>Zoopagomycota</taxon>
        <taxon>Kickxellomycotina</taxon>
        <taxon>Kickxellomycetes</taxon>
        <taxon>Kickxellales</taxon>
        <taxon>Kickxellaceae</taxon>
        <taxon>Mycoemilia</taxon>
    </lineage>
</organism>
<evidence type="ECO:0000256" key="8">
    <source>
        <dbReference type="ARBA" id="ARBA00023136"/>
    </source>
</evidence>
<evidence type="ECO:0000256" key="7">
    <source>
        <dbReference type="ARBA" id="ARBA00023128"/>
    </source>
</evidence>
<evidence type="ECO:0000256" key="10">
    <source>
        <dbReference type="RuleBase" id="RU000488"/>
    </source>
</evidence>
<evidence type="ECO:0000256" key="5">
    <source>
        <dbReference type="ARBA" id="ARBA00022737"/>
    </source>
</evidence>
<comment type="caution">
    <text evidence="11">The sequence shown here is derived from an EMBL/GenBank/DDBJ whole genome shotgun (WGS) entry which is preliminary data.</text>
</comment>
<keyword evidence="5" id="KW-0677">Repeat</keyword>
<dbReference type="OrthoDB" id="448427at2759"/>
<dbReference type="SUPFAM" id="SSF103506">
    <property type="entry name" value="Mitochondrial carrier"/>
    <property type="match status" value="1"/>
</dbReference>